<name>A0A3M9X5H1_9HYPH</name>
<dbReference type="Proteomes" id="UP000275436">
    <property type="component" value="Unassembled WGS sequence"/>
</dbReference>
<evidence type="ECO:0000313" key="2">
    <source>
        <dbReference type="Proteomes" id="UP000275436"/>
    </source>
</evidence>
<sequence length="60" mass="7243">MYGNRADQMNLCKQAPNFQMALHTRCQLLGRGKRIVNDQYLRIADRQSRARNRRTAFWFR</sequence>
<reference evidence="1 2" key="1">
    <citation type="journal article" date="2018" name="Mol. Plant Microbe Interact.">
        <title>Taxonomically Different Co-Microsymbionts of a Relict Legume, Oxytropis popoviana, Have Complementary Sets of Symbiotic Genes and Together Increase the Efficiency of Plant Nodulation.</title>
        <authorList>
            <person name="Safronova V."/>
            <person name="Belimov A."/>
            <person name="Sazanova A."/>
            <person name="Chirak E."/>
            <person name="Verkhozina A."/>
            <person name="Kuznetsova I."/>
            <person name="Andronov E."/>
            <person name="Puhalsky J."/>
            <person name="Tikhonovich I."/>
        </authorList>
    </citation>
    <scope>NUCLEOTIDE SEQUENCE [LARGE SCALE GENOMIC DNA]</scope>
    <source>
        <strain evidence="1 2">Opo-235</strain>
    </source>
</reference>
<dbReference type="EMBL" id="QKOD01000009">
    <property type="protein sequence ID" value="RNJ42688.1"/>
    <property type="molecule type" value="Genomic_DNA"/>
</dbReference>
<protein>
    <submittedName>
        <fullName evidence="1">Uncharacterized protein</fullName>
    </submittedName>
</protein>
<comment type="caution">
    <text evidence="1">The sequence shown here is derived from an EMBL/GenBank/DDBJ whole genome shotgun (WGS) entry which is preliminary data.</text>
</comment>
<evidence type="ECO:0000313" key="1">
    <source>
        <dbReference type="EMBL" id="RNJ42688.1"/>
    </source>
</evidence>
<proteinExistence type="predicted"/>
<gene>
    <name evidence="1" type="ORF">DNR46_26505</name>
</gene>
<dbReference type="AlphaFoldDB" id="A0A3M9X5H1"/>
<organism evidence="1 2">
    <name type="scientific">Mesorhizobium japonicum</name>
    <dbReference type="NCBI Taxonomy" id="2066070"/>
    <lineage>
        <taxon>Bacteria</taxon>
        <taxon>Pseudomonadati</taxon>
        <taxon>Pseudomonadota</taxon>
        <taxon>Alphaproteobacteria</taxon>
        <taxon>Hyphomicrobiales</taxon>
        <taxon>Phyllobacteriaceae</taxon>
        <taxon>Mesorhizobium</taxon>
    </lineage>
</organism>
<accession>A0A3M9X5H1</accession>